<organism evidence="1 2">
    <name type="scientific">Nocardioides eburneus</name>
    <dbReference type="NCBI Taxonomy" id="3231482"/>
    <lineage>
        <taxon>Bacteria</taxon>
        <taxon>Bacillati</taxon>
        <taxon>Actinomycetota</taxon>
        <taxon>Actinomycetes</taxon>
        <taxon>Propionibacteriales</taxon>
        <taxon>Nocardioidaceae</taxon>
        <taxon>Nocardioides</taxon>
    </lineage>
</organism>
<protein>
    <recommendedName>
        <fullName evidence="3">DUF2336 domain-containing protein</fullName>
    </recommendedName>
</protein>
<dbReference type="EMBL" id="JBFPJR010000007">
    <property type="protein sequence ID" value="MEX0427051.1"/>
    <property type="molecule type" value="Genomic_DNA"/>
</dbReference>
<comment type="caution">
    <text evidence="1">The sequence shown here is derived from an EMBL/GenBank/DDBJ whole genome shotgun (WGS) entry which is preliminary data.</text>
</comment>
<dbReference type="RefSeq" id="WP_367992063.1">
    <property type="nucleotide sequence ID" value="NZ_JBFPJR010000007.1"/>
</dbReference>
<proteinExistence type="predicted"/>
<gene>
    <name evidence="1" type="ORF">AB3X52_05410</name>
</gene>
<dbReference type="Proteomes" id="UP001556631">
    <property type="component" value="Unassembled WGS sequence"/>
</dbReference>
<accession>A0ABV3SVU3</accession>
<keyword evidence="2" id="KW-1185">Reference proteome</keyword>
<evidence type="ECO:0008006" key="3">
    <source>
        <dbReference type="Google" id="ProtNLM"/>
    </source>
</evidence>
<reference evidence="1 2" key="1">
    <citation type="submission" date="2024-07" db="EMBL/GenBank/DDBJ databases">
        <authorList>
            <person name="Lee S."/>
            <person name="Kang M."/>
        </authorList>
    </citation>
    <scope>NUCLEOTIDE SEQUENCE [LARGE SCALE GENOMIC DNA]</scope>
    <source>
        <strain evidence="1 2">DS6</strain>
    </source>
</reference>
<sequence>MGDLASRLEVAKLARQLGVDQGGLAFLTDRSPAELKDLRTVAAHALFSRNEDRVTRLAALSRMLPVPITAKIAEHALGPMLSARVAAVLDPREAARLAGRLDPDFLARLAVSLDPGRVAPIVRGLPDDLVVGVGRRLLRAGEHLTLGRFVSVVSVDVALAVVEGASGHDLLQVALFTDEPSSLEAIVRRLPDDLLGEIIRAADADGAYDAAVGLLLSLSPESCARLVAQVGIVSAGAREAIVEAVAEHDVWPAVLPALHVVDAPVLAALVNVPSTLDVAAVDRVVEHARELDLAPVLVQLVLGFDDDHLDVLRESDRLRDPALQEWLITHAGVSGRLVIPVLESLGLR</sequence>
<evidence type="ECO:0000313" key="2">
    <source>
        <dbReference type="Proteomes" id="UP001556631"/>
    </source>
</evidence>
<name>A0ABV3SVU3_9ACTN</name>
<evidence type="ECO:0000313" key="1">
    <source>
        <dbReference type="EMBL" id="MEX0427051.1"/>
    </source>
</evidence>